<keyword evidence="5" id="KW-0611">Plant defense</keyword>
<protein>
    <submittedName>
        <fullName evidence="8">Disease resistance protein RGA2-like</fullName>
    </submittedName>
</protein>
<feature type="compositionally biased region" description="Basic residues" evidence="6">
    <location>
        <begin position="188"/>
        <end position="201"/>
    </location>
</feature>
<evidence type="ECO:0000256" key="1">
    <source>
        <dbReference type="ARBA" id="ARBA00008894"/>
    </source>
</evidence>
<dbReference type="Pfam" id="PF18052">
    <property type="entry name" value="Rx_N"/>
    <property type="match status" value="1"/>
</dbReference>
<feature type="compositionally biased region" description="Basic and acidic residues" evidence="6">
    <location>
        <begin position="150"/>
        <end position="161"/>
    </location>
</feature>
<name>A0A3L6SZW7_PANMI</name>
<keyword evidence="3" id="KW-0677">Repeat</keyword>
<dbReference type="Proteomes" id="UP000275267">
    <property type="component" value="Unassembled WGS sequence"/>
</dbReference>
<evidence type="ECO:0000256" key="5">
    <source>
        <dbReference type="ARBA" id="ARBA00022821"/>
    </source>
</evidence>
<dbReference type="STRING" id="4540.A0A3L6SZW7"/>
<comment type="similarity">
    <text evidence="1">Belongs to the disease resistance NB-LRR family.</text>
</comment>
<proteinExistence type="inferred from homology"/>
<sequence>MPIGEAVLSAFMQALFDKVIASAISELKFPRDVTEELQILASSLSTVQAHVEDAEERQLKDKVSRSWLAKLKEVAYEMDDLLDEYAAEALRSKIEGPSNHDRLKKSTQRSEGFNAVLKKYVNPNMFVLHFVRQYQKIQDKCLVAQDGQDFRTDGRDRRSDDGGVPPSITDALTDVGPTSASVGNPPRSKVKGRKKEKRLKKGMNAELKRKNKCGFCKLTGHNAARCPEKLGGEGAGGDAMAAQ</sequence>
<dbReference type="EMBL" id="PQIB02000003">
    <property type="protein sequence ID" value="RLN29226.1"/>
    <property type="molecule type" value="Genomic_DNA"/>
</dbReference>
<keyword evidence="2" id="KW-0433">Leucine-rich repeat</keyword>
<accession>A0A3L6SZW7</accession>
<gene>
    <name evidence="8" type="ORF">C2845_PM05G33650</name>
</gene>
<dbReference type="GO" id="GO:0006952">
    <property type="term" value="P:defense response"/>
    <property type="evidence" value="ECO:0007669"/>
    <property type="project" value="UniProtKB-KW"/>
</dbReference>
<dbReference type="InterPro" id="IPR041118">
    <property type="entry name" value="Rx_N"/>
</dbReference>
<dbReference type="AlphaFoldDB" id="A0A3L6SZW7"/>
<dbReference type="GO" id="GO:0000166">
    <property type="term" value="F:nucleotide binding"/>
    <property type="evidence" value="ECO:0007669"/>
    <property type="project" value="UniProtKB-KW"/>
</dbReference>
<evidence type="ECO:0000259" key="7">
    <source>
        <dbReference type="Pfam" id="PF18052"/>
    </source>
</evidence>
<reference evidence="9" key="1">
    <citation type="journal article" date="2019" name="Nat. Commun.">
        <title>The genome of broomcorn millet.</title>
        <authorList>
            <person name="Zou C."/>
            <person name="Miki D."/>
            <person name="Li D."/>
            <person name="Tang Q."/>
            <person name="Xiao L."/>
            <person name="Rajput S."/>
            <person name="Deng P."/>
            <person name="Jia W."/>
            <person name="Huang R."/>
            <person name="Zhang M."/>
            <person name="Sun Y."/>
            <person name="Hu J."/>
            <person name="Fu X."/>
            <person name="Schnable P.S."/>
            <person name="Li F."/>
            <person name="Zhang H."/>
            <person name="Feng B."/>
            <person name="Zhu X."/>
            <person name="Liu R."/>
            <person name="Schnable J.C."/>
            <person name="Zhu J.-K."/>
            <person name="Zhang H."/>
        </authorList>
    </citation>
    <scope>NUCLEOTIDE SEQUENCE [LARGE SCALE GENOMIC DNA]</scope>
</reference>
<evidence type="ECO:0000313" key="9">
    <source>
        <dbReference type="Proteomes" id="UP000275267"/>
    </source>
</evidence>
<evidence type="ECO:0000313" key="8">
    <source>
        <dbReference type="EMBL" id="RLN29226.1"/>
    </source>
</evidence>
<keyword evidence="4" id="KW-0547">Nucleotide-binding</keyword>
<evidence type="ECO:0000256" key="2">
    <source>
        <dbReference type="ARBA" id="ARBA00022614"/>
    </source>
</evidence>
<keyword evidence="9" id="KW-1185">Reference proteome</keyword>
<feature type="region of interest" description="Disordered" evidence="6">
    <location>
        <begin position="224"/>
        <end position="243"/>
    </location>
</feature>
<comment type="caution">
    <text evidence="8">The sequence shown here is derived from an EMBL/GenBank/DDBJ whole genome shotgun (WGS) entry which is preliminary data.</text>
</comment>
<dbReference type="Gene3D" id="1.20.5.4130">
    <property type="match status" value="1"/>
</dbReference>
<organism evidence="8 9">
    <name type="scientific">Panicum miliaceum</name>
    <name type="common">Proso millet</name>
    <name type="synonym">Broomcorn millet</name>
    <dbReference type="NCBI Taxonomy" id="4540"/>
    <lineage>
        <taxon>Eukaryota</taxon>
        <taxon>Viridiplantae</taxon>
        <taxon>Streptophyta</taxon>
        <taxon>Embryophyta</taxon>
        <taxon>Tracheophyta</taxon>
        <taxon>Spermatophyta</taxon>
        <taxon>Magnoliopsida</taxon>
        <taxon>Liliopsida</taxon>
        <taxon>Poales</taxon>
        <taxon>Poaceae</taxon>
        <taxon>PACMAD clade</taxon>
        <taxon>Panicoideae</taxon>
        <taxon>Panicodae</taxon>
        <taxon>Paniceae</taxon>
        <taxon>Panicinae</taxon>
        <taxon>Panicum</taxon>
        <taxon>Panicum sect. Panicum</taxon>
    </lineage>
</organism>
<feature type="domain" description="Disease resistance N-terminal" evidence="7">
    <location>
        <begin position="11"/>
        <end position="101"/>
    </location>
</feature>
<evidence type="ECO:0000256" key="3">
    <source>
        <dbReference type="ARBA" id="ARBA00022737"/>
    </source>
</evidence>
<feature type="region of interest" description="Disordered" evidence="6">
    <location>
        <begin position="150"/>
        <end position="204"/>
    </location>
</feature>
<dbReference type="OrthoDB" id="693804at2759"/>
<evidence type="ECO:0000256" key="4">
    <source>
        <dbReference type="ARBA" id="ARBA00022741"/>
    </source>
</evidence>
<evidence type="ECO:0000256" key="6">
    <source>
        <dbReference type="SAM" id="MobiDB-lite"/>
    </source>
</evidence>